<evidence type="ECO:0000313" key="3">
    <source>
        <dbReference type="Proteomes" id="UP000823775"/>
    </source>
</evidence>
<evidence type="ECO:0000256" key="1">
    <source>
        <dbReference type="SAM" id="MobiDB-lite"/>
    </source>
</evidence>
<organism evidence="2 3">
    <name type="scientific">Datura stramonium</name>
    <name type="common">Jimsonweed</name>
    <name type="synonym">Common thornapple</name>
    <dbReference type="NCBI Taxonomy" id="4076"/>
    <lineage>
        <taxon>Eukaryota</taxon>
        <taxon>Viridiplantae</taxon>
        <taxon>Streptophyta</taxon>
        <taxon>Embryophyta</taxon>
        <taxon>Tracheophyta</taxon>
        <taxon>Spermatophyta</taxon>
        <taxon>Magnoliopsida</taxon>
        <taxon>eudicotyledons</taxon>
        <taxon>Gunneridae</taxon>
        <taxon>Pentapetalae</taxon>
        <taxon>asterids</taxon>
        <taxon>lamiids</taxon>
        <taxon>Solanales</taxon>
        <taxon>Solanaceae</taxon>
        <taxon>Solanoideae</taxon>
        <taxon>Datureae</taxon>
        <taxon>Datura</taxon>
    </lineage>
</organism>
<dbReference type="Proteomes" id="UP000823775">
    <property type="component" value="Unassembled WGS sequence"/>
</dbReference>
<comment type="caution">
    <text evidence="2">The sequence shown here is derived from an EMBL/GenBank/DDBJ whole genome shotgun (WGS) entry which is preliminary data.</text>
</comment>
<accession>A0ABS8VBQ3</accession>
<sequence length="133" mass="14371">MSAQDMMSRHRGANDSFDSSSWESSNSHSAAASFDPLKQRCCLGSLKKPAGGLEARLVSINAISSGGLKAAIIVPEESFSNKGDGRHSCEDKGSGKNKDPRFHLCCRRGKNFQWPAINVAGTGRKLCKEKNEE</sequence>
<gene>
    <name evidence="2" type="ORF">HAX54_030844</name>
</gene>
<evidence type="ECO:0000313" key="2">
    <source>
        <dbReference type="EMBL" id="MCD9643395.1"/>
    </source>
</evidence>
<dbReference type="EMBL" id="JACEIK010003874">
    <property type="protein sequence ID" value="MCD9643395.1"/>
    <property type="molecule type" value="Genomic_DNA"/>
</dbReference>
<feature type="region of interest" description="Disordered" evidence="1">
    <location>
        <begin position="1"/>
        <end position="32"/>
    </location>
</feature>
<feature type="compositionally biased region" description="Low complexity" evidence="1">
    <location>
        <begin position="14"/>
        <end position="32"/>
    </location>
</feature>
<keyword evidence="3" id="KW-1185">Reference proteome</keyword>
<proteinExistence type="predicted"/>
<protein>
    <submittedName>
        <fullName evidence="2">Uncharacterized protein</fullName>
    </submittedName>
</protein>
<reference evidence="2 3" key="1">
    <citation type="journal article" date="2021" name="BMC Genomics">
        <title>Datura genome reveals duplications of psychoactive alkaloid biosynthetic genes and high mutation rate following tissue culture.</title>
        <authorList>
            <person name="Rajewski A."/>
            <person name="Carter-House D."/>
            <person name="Stajich J."/>
            <person name="Litt A."/>
        </authorList>
    </citation>
    <scope>NUCLEOTIDE SEQUENCE [LARGE SCALE GENOMIC DNA]</scope>
    <source>
        <strain evidence="2">AR-01</strain>
    </source>
</reference>
<name>A0ABS8VBQ3_DATST</name>